<keyword evidence="1" id="KW-0472">Membrane</keyword>
<keyword evidence="1" id="KW-1133">Transmembrane helix</keyword>
<dbReference type="PANTHER" id="PTHR46663">
    <property type="entry name" value="DIGUANYLATE CYCLASE DGCT-RELATED"/>
    <property type="match status" value="1"/>
</dbReference>
<evidence type="ECO:0000259" key="2">
    <source>
        <dbReference type="PROSITE" id="PS50887"/>
    </source>
</evidence>
<keyword evidence="1" id="KW-0812">Transmembrane</keyword>
<dbReference type="SUPFAM" id="SSF55073">
    <property type="entry name" value="Nucleotide cyclase"/>
    <property type="match status" value="1"/>
</dbReference>
<dbReference type="FunFam" id="3.30.70.270:FF:000001">
    <property type="entry name" value="Diguanylate cyclase domain protein"/>
    <property type="match status" value="1"/>
</dbReference>
<organism evidence="3 4">
    <name type="scientific">Methylotenera mobilis</name>
    <dbReference type="NCBI Taxonomy" id="359408"/>
    <lineage>
        <taxon>Bacteria</taxon>
        <taxon>Pseudomonadati</taxon>
        <taxon>Pseudomonadota</taxon>
        <taxon>Betaproteobacteria</taxon>
        <taxon>Nitrosomonadales</taxon>
        <taxon>Methylophilaceae</taxon>
        <taxon>Methylotenera</taxon>
    </lineage>
</organism>
<dbReference type="EMBL" id="DNAA01000127">
    <property type="protein sequence ID" value="HBA09008.1"/>
    <property type="molecule type" value="Genomic_DNA"/>
</dbReference>
<sequence>MGLIILIESYLDYSWIDFNHLHSSISADAPLHAGRMAPNTALCFILLGGLFMLTSAYHNTALTLVYHSVYLTLILISLMGFASYVVNLEFINSFYENNRMSLPTAIAMFFAGLGIATVRQRIQLVKDKSTIEANSIYSASSVMMFTIVLTVAVFSFALSQNRVEQTMKEQMTEISIDRRAYFASMIKMKTDMAKVNADRPLFIQNLLENAKLSDSANKSMITKMMANYLSEGFSGLALEDNHGKVISQVGQFTKKPELRLPINHPFFSELLWKNGYILLNRIPMQNSEGTTIAYMRSEQLLTELTQFHQNAIHRGETSDMVVCGLKNDYQICFPFRWSPQPKVLYGYLDGKPLPLTRAVKGEVDTTVATDFRRQRVMAAIGPIGTTGLGMATKVDMREQYAPIRQQFFSAIPFFLLLILMSMTLMWFKLNPIVNALNASKIKLSHLANHDPLTTLPNRLLFNDRLETAILRANRASGFLALMYVDVDHFKNINDSFGHKAGDELLQWFALQLKNAVRETDTVARLGGDEFSIILESLNSPQDAQRLAESIIESIGSRTPPLQNEQLPKITTSIGIAVYREYMAAQDLLNHADMALYKAKEAGRNTYRISEV</sequence>
<dbReference type="InterPro" id="IPR029787">
    <property type="entry name" value="Nucleotide_cyclase"/>
</dbReference>
<name>A0A351RAD7_9PROT</name>
<feature type="transmembrane region" description="Helical" evidence="1">
    <location>
        <begin position="136"/>
        <end position="158"/>
    </location>
</feature>
<protein>
    <recommendedName>
        <fullName evidence="2">GGDEF domain-containing protein</fullName>
    </recommendedName>
</protein>
<dbReference type="InterPro" id="IPR043128">
    <property type="entry name" value="Rev_trsase/Diguanyl_cyclase"/>
</dbReference>
<reference evidence="3 4" key="1">
    <citation type="journal article" date="2018" name="Nat. Biotechnol.">
        <title>A standardized bacterial taxonomy based on genome phylogeny substantially revises the tree of life.</title>
        <authorList>
            <person name="Parks D.H."/>
            <person name="Chuvochina M."/>
            <person name="Waite D.W."/>
            <person name="Rinke C."/>
            <person name="Skarshewski A."/>
            <person name="Chaumeil P.A."/>
            <person name="Hugenholtz P."/>
        </authorList>
    </citation>
    <scope>NUCLEOTIDE SEQUENCE [LARGE SCALE GENOMIC DNA]</scope>
    <source>
        <strain evidence="3">UBA9958</strain>
    </source>
</reference>
<accession>A0A351RAD7</accession>
<dbReference type="SMART" id="SM00267">
    <property type="entry name" value="GGDEF"/>
    <property type="match status" value="1"/>
</dbReference>
<evidence type="ECO:0000313" key="3">
    <source>
        <dbReference type="EMBL" id="HBA09008.1"/>
    </source>
</evidence>
<evidence type="ECO:0000313" key="4">
    <source>
        <dbReference type="Proteomes" id="UP000264313"/>
    </source>
</evidence>
<dbReference type="Pfam" id="PF00990">
    <property type="entry name" value="GGDEF"/>
    <property type="match status" value="1"/>
</dbReference>
<evidence type="ECO:0000256" key="1">
    <source>
        <dbReference type="SAM" id="Phobius"/>
    </source>
</evidence>
<proteinExistence type="predicted"/>
<dbReference type="InterPro" id="IPR052163">
    <property type="entry name" value="DGC-Regulatory_Protein"/>
</dbReference>
<feature type="domain" description="GGDEF" evidence="2">
    <location>
        <begin position="477"/>
        <end position="611"/>
    </location>
</feature>
<feature type="transmembrane region" description="Helical" evidence="1">
    <location>
        <begin position="64"/>
        <end position="88"/>
    </location>
</feature>
<dbReference type="CDD" id="cd01949">
    <property type="entry name" value="GGDEF"/>
    <property type="match status" value="1"/>
</dbReference>
<dbReference type="Gene3D" id="3.30.70.270">
    <property type="match status" value="1"/>
</dbReference>
<feature type="transmembrane region" description="Helical" evidence="1">
    <location>
        <begin position="41"/>
        <end position="58"/>
    </location>
</feature>
<dbReference type="Proteomes" id="UP000264313">
    <property type="component" value="Unassembled WGS sequence"/>
</dbReference>
<dbReference type="GO" id="GO:0003824">
    <property type="term" value="F:catalytic activity"/>
    <property type="evidence" value="ECO:0007669"/>
    <property type="project" value="UniProtKB-ARBA"/>
</dbReference>
<comment type="caution">
    <text evidence="3">The sequence shown here is derived from an EMBL/GenBank/DDBJ whole genome shotgun (WGS) entry which is preliminary data.</text>
</comment>
<dbReference type="PANTHER" id="PTHR46663:SF2">
    <property type="entry name" value="GGDEF DOMAIN-CONTAINING PROTEIN"/>
    <property type="match status" value="1"/>
</dbReference>
<feature type="transmembrane region" description="Helical" evidence="1">
    <location>
        <begin position="100"/>
        <end position="116"/>
    </location>
</feature>
<dbReference type="PROSITE" id="PS50887">
    <property type="entry name" value="GGDEF"/>
    <property type="match status" value="1"/>
</dbReference>
<dbReference type="AlphaFoldDB" id="A0A351RAD7"/>
<dbReference type="NCBIfam" id="TIGR00254">
    <property type="entry name" value="GGDEF"/>
    <property type="match status" value="1"/>
</dbReference>
<feature type="transmembrane region" description="Helical" evidence="1">
    <location>
        <begin position="407"/>
        <end position="427"/>
    </location>
</feature>
<dbReference type="InterPro" id="IPR000160">
    <property type="entry name" value="GGDEF_dom"/>
</dbReference>
<gene>
    <name evidence="3" type="ORF">DCW48_05240</name>
</gene>